<evidence type="ECO:0000313" key="10">
    <source>
        <dbReference type="Proteomes" id="UP000789342"/>
    </source>
</evidence>
<dbReference type="SMART" id="SM00148">
    <property type="entry name" value="PLCXc"/>
    <property type="match status" value="1"/>
</dbReference>
<dbReference type="Gene3D" id="3.20.20.190">
    <property type="entry name" value="Phosphatidylinositol (PI) phosphodiesterase"/>
    <property type="match status" value="1"/>
</dbReference>
<keyword evidence="6" id="KW-0807">Transducer</keyword>
<dbReference type="GO" id="GO:0004435">
    <property type="term" value="F:phosphatidylinositol-4,5-bisphosphate phospholipase C activity"/>
    <property type="evidence" value="ECO:0007669"/>
    <property type="project" value="UniProtKB-EC"/>
</dbReference>
<evidence type="ECO:0000256" key="2">
    <source>
        <dbReference type="ARBA" id="ARBA00012368"/>
    </source>
</evidence>
<evidence type="ECO:0000259" key="8">
    <source>
        <dbReference type="SMART" id="SM00148"/>
    </source>
</evidence>
<sequence length="167" mass="18987">FLMSSDNSVFAPEHTKIYQDMIHPLSHYFIDSSHNTYLLGHQLTGESSIEGYIRVLQRGCRCVEIDCWDGPDGRPVVTHGHTWTSKILFKDVISAIRTYAFKASPYPLILSLEVHCSIEQQDNMSTILRNQLGDYLVTGFLSENEMALPSPTELMYKILLKLEFNGS</sequence>
<feature type="non-terminal residue" evidence="9">
    <location>
        <position position="1"/>
    </location>
</feature>
<dbReference type="AlphaFoldDB" id="A0A9N8W240"/>
<evidence type="ECO:0000256" key="4">
    <source>
        <dbReference type="ARBA" id="ARBA00022963"/>
    </source>
</evidence>
<comment type="caution">
    <text evidence="9">The sequence shown here is derived from an EMBL/GenBank/DDBJ whole genome shotgun (WGS) entry which is preliminary data.</text>
</comment>
<dbReference type="GO" id="GO:0048015">
    <property type="term" value="P:phosphatidylinositol-mediated signaling"/>
    <property type="evidence" value="ECO:0007669"/>
    <property type="project" value="TreeGrafter"/>
</dbReference>
<keyword evidence="3 7" id="KW-0378">Hydrolase</keyword>
<evidence type="ECO:0000256" key="3">
    <source>
        <dbReference type="ARBA" id="ARBA00022801"/>
    </source>
</evidence>
<dbReference type="PRINTS" id="PR00390">
    <property type="entry name" value="PHPHLIPASEC"/>
</dbReference>
<feature type="domain" description="Phosphatidylinositol-specific phospholipase C X" evidence="8">
    <location>
        <begin position="19"/>
        <end position="163"/>
    </location>
</feature>
<organism evidence="9 10">
    <name type="scientific">Acaulospora morrowiae</name>
    <dbReference type="NCBI Taxonomy" id="94023"/>
    <lineage>
        <taxon>Eukaryota</taxon>
        <taxon>Fungi</taxon>
        <taxon>Fungi incertae sedis</taxon>
        <taxon>Mucoromycota</taxon>
        <taxon>Glomeromycotina</taxon>
        <taxon>Glomeromycetes</taxon>
        <taxon>Diversisporales</taxon>
        <taxon>Acaulosporaceae</taxon>
        <taxon>Acaulospora</taxon>
    </lineage>
</organism>
<name>A0A9N8W240_9GLOM</name>
<dbReference type="InterPro" id="IPR017946">
    <property type="entry name" value="PLC-like_Pdiesterase_TIM-brl"/>
</dbReference>
<dbReference type="FunFam" id="3.20.20.190:FF:000084">
    <property type="match status" value="1"/>
</dbReference>
<protein>
    <recommendedName>
        <fullName evidence="2 7">Phosphoinositide phospholipase C</fullName>
        <ecNumber evidence="2 7">3.1.4.11</ecNumber>
    </recommendedName>
</protein>
<dbReference type="Pfam" id="PF00388">
    <property type="entry name" value="PI-PLC-X"/>
    <property type="match status" value="1"/>
</dbReference>
<comment type="catalytic activity">
    <reaction evidence="1 7">
        <text>a 1,2-diacyl-sn-glycero-3-phospho-(1D-myo-inositol-4,5-bisphosphate) + H2O = 1D-myo-inositol 1,4,5-trisphosphate + a 1,2-diacyl-sn-glycerol + H(+)</text>
        <dbReference type="Rhea" id="RHEA:33179"/>
        <dbReference type="ChEBI" id="CHEBI:15377"/>
        <dbReference type="ChEBI" id="CHEBI:15378"/>
        <dbReference type="ChEBI" id="CHEBI:17815"/>
        <dbReference type="ChEBI" id="CHEBI:58456"/>
        <dbReference type="ChEBI" id="CHEBI:203600"/>
        <dbReference type="EC" id="3.1.4.11"/>
    </reaction>
</comment>
<dbReference type="Proteomes" id="UP000789342">
    <property type="component" value="Unassembled WGS sequence"/>
</dbReference>
<proteinExistence type="predicted"/>
<gene>
    <name evidence="9" type="ORF">AMORRO_LOCUS1733</name>
</gene>
<dbReference type="EMBL" id="CAJVPV010000664">
    <property type="protein sequence ID" value="CAG8468286.1"/>
    <property type="molecule type" value="Genomic_DNA"/>
</dbReference>
<dbReference type="CDD" id="cd08558">
    <property type="entry name" value="PI-PLCc_eukaryota"/>
    <property type="match status" value="1"/>
</dbReference>
<dbReference type="GO" id="GO:0016042">
    <property type="term" value="P:lipid catabolic process"/>
    <property type="evidence" value="ECO:0007669"/>
    <property type="project" value="UniProtKB-KW"/>
</dbReference>
<dbReference type="InterPro" id="IPR000909">
    <property type="entry name" value="PLipase_C_PInositol-sp_X_dom"/>
</dbReference>
<dbReference type="EC" id="3.1.4.11" evidence="2 7"/>
<evidence type="ECO:0000313" key="9">
    <source>
        <dbReference type="EMBL" id="CAG8468286.1"/>
    </source>
</evidence>
<reference evidence="9" key="1">
    <citation type="submission" date="2021-06" db="EMBL/GenBank/DDBJ databases">
        <authorList>
            <person name="Kallberg Y."/>
            <person name="Tangrot J."/>
            <person name="Rosling A."/>
        </authorList>
    </citation>
    <scope>NUCLEOTIDE SEQUENCE</scope>
    <source>
        <strain evidence="9">CL551</strain>
    </source>
</reference>
<evidence type="ECO:0000256" key="7">
    <source>
        <dbReference type="RuleBase" id="RU361133"/>
    </source>
</evidence>
<dbReference type="PANTHER" id="PTHR10336">
    <property type="entry name" value="PHOSPHOINOSITIDE-SPECIFIC PHOSPHOLIPASE C FAMILY PROTEIN"/>
    <property type="match status" value="1"/>
</dbReference>
<keyword evidence="5 7" id="KW-0443">Lipid metabolism</keyword>
<keyword evidence="4 7" id="KW-0442">Lipid degradation</keyword>
<dbReference type="InterPro" id="IPR001192">
    <property type="entry name" value="PI-PLC_fam"/>
</dbReference>
<dbReference type="GO" id="GO:0051209">
    <property type="term" value="P:release of sequestered calcium ion into cytosol"/>
    <property type="evidence" value="ECO:0007669"/>
    <property type="project" value="TreeGrafter"/>
</dbReference>
<dbReference type="PROSITE" id="PS50007">
    <property type="entry name" value="PIPLC_X_DOMAIN"/>
    <property type="match status" value="1"/>
</dbReference>
<evidence type="ECO:0000256" key="1">
    <source>
        <dbReference type="ARBA" id="ARBA00001195"/>
    </source>
</evidence>
<dbReference type="PANTHER" id="PTHR10336:SF36">
    <property type="entry name" value="1-PHOSPHATIDYLINOSITOL 4,5-BISPHOSPHATE PHOSPHODIESTERASE BETA-4"/>
    <property type="match status" value="1"/>
</dbReference>
<dbReference type="SUPFAM" id="SSF51695">
    <property type="entry name" value="PLC-like phosphodiesterases"/>
    <property type="match status" value="1"/>
</dbReference>
<evidence type="ECO:0000256" key="5">
    <source>
        <dbReference type="ARBA" id="ARBA00023098"/>
    </source>
</evidence>
<keyword evidence="10" id="KW-1185">Reference proteome</keyword>
<evidence type="ECO:0000256" key="6">
    <source>
        <dbReference type="ARBA" id="ARBA00023224"/>
    </source>
</evidence>
<accession>A0A9N8W240</accession>
<dbReference type="OrthoDB" id="269822at2759"/>